<gene>
    <name evidence="1" type="ORF">AGLY_008291</name>
</gene>
<reference evidence="1 2" key="1">
    <citation type="submission" date="2019-08" db="EMBL/GenBank/DDBJ databases">
        <title>The genome of the soybean aphid Biotype 1, its phylome, world population structure and adaptation to the North American continent.</title>
        <authorList>
            <person name="Giordano R."/>
            <person name="Donthu R.K."/>
            <person name="Hernandez A.G."/>
            <person name="Wright C.L."/>
            <person name="Zimin A.V."/>
        </authorList>
    </citation>
    <scope>NUCLEOTIDE SEQUENCE [LARGE SCALE GENOMIC DNA]</scope>
    <source>
        <tissue evidence="1">Whole aphids</tissue>
    </source>
</reference>
<sequence length="186" mass="21439">MKKLARLPKKKRLQKVRDIRGNQGNVASKYNLIRSMMKLKIAAVLIVVTMRTSCGKNTDSINCVWRTSCQLGPYYYISQIRKTVVIDHLVIELINQNYYIRKTINMAGVQNYIDIRDGPFYPNRYWLLLPKCNFVWSVVYSQKPSLLRTRNSSFPSKTNDLISGSHIICGVPFFHNVAIESPTHAI</sequence>
<comment type="caution">
    <text evidence="1">The sequence shown here is derived from an EMBL/GenBank/DDBJ whole genome shotgun (WGS) entry which is preliminary data.</text>
</comment>
<name>A0A6G0TLH1_APHGL</name>
<organism evidence="1 2">
    <name type="scientific">Aphis glycines</name>
    <name type="common">Soybean aphid</name>
    <dbReference type="NCBI Taxonomy" id="307491"/>
    <lineage>
        <taxon>Eukaryota</taxon>
        <taxon>Metazoa</taxon>
        <taxon>Ecdysozoa</taxon>
        <taxon>Arthropoda</taxon>
        <taxon>Hexapoda</taxon>
        <taxon>Insecta</taxon>
        <taxon>Pterygota</taxon>
        <taxon>Neoptera</taxon>
        <taxon>Paraneoptera</taxon>
        <taxon>Hemiptera</taxon>
        <taxon>Sternorrhyncha</taxon>
        <taxon>Aphidomorpha</taxon>
        <taxon>Aphidoidea</taxon>
        <taxon>Aphididae</taxon>
        <taxon>Aphidini</taxon>
        <taxon>Aphis</taxon>
        <taxon>Aphis</taxon>
    </lineage>
</organism>
<evidence type="ECO:0000313" key="2">
    <source>
        <dbReference type="Proteomes" id="UP000475862"/>
    </source>
</evidence>
<accession>A0A6G0TLH1</accession>
<proteinExistence type="predicted"/>
<dbReference type="AlphaFoldDB" id="A0A6G0TLH1"/>
<evidence type="ECO:0000313" key="1">
    <source>
        <dbReference type="EMBL" id="KAE9534999.1"/>
    </source>
</evidence>
<dbReference type="Proteomes" id="UP000475862">
    <property type="component" value="Unassembled WGS sequence"/>
</dbReference>
<protein>
    <submittedName>
        <fullName evidence="1">Uncharacterized protein</fullName>
    </submittedName>
</protein>
<keyword evidence="2" id="KW-1185">Reference proteome</keyword>
<dbReference type="EMBL" id="VYZN01000027">
    <property type="protein sequence ID" value="KAE9534999.1"/>
    <property type="molecule type" value="Genomic_DNA"/>
</dbReference>